<dbReference type="RefSeq" id="WP_231008837.1">
    <property type="nucleotide sequence ID" value="NZ_JAJNEC010000009.1"/>
</dbReference>
<organism evidence="1 2">
    <name type="scientific">Niabella pedocola</name>
    <dbReference type="NCBI Taxonomy" id="1752077"/>
    <lineage>
        <taxon>Bacteria</taxon>
        <taxon>Pseudomonadati</taxon>
        <taxon>Bacteroidota</taxon>
        <taxon>Chitinophagia</taxon>
        <taxon>Chitinophagales</taxon>
        <taxon>Chitinophagaceae</taxon>
        <taxon>Niabella</taxon>
    </lineage>
</organism>
<dbReference type="Proteomes" id="UP001199816">
    <property type="component" value="Unassembled WGS sequence"/>
</dbReference>
<name>A0ABS8Q0V2_9BACT</name>
<reference evidence="1 2" key="1">
    <citation type="submission" date="2021-11" db="EMBL/GenBank/DDBJ databases">
        <title>Genomic of Niabella pedocola.</title>
        <authorList>
            <person name="Wu T."/>
        </authorList>
    </citation>
    <scope>NUCLEOTIDE SEQUENCE [LARGE SCALE GENOMIC DNA]</scope>
    <source>
        <strain evidence="1 2">JCM 31011</strain>
    </source>
</reference>
<proteinExistence type="predicted"/>
<accession>A0ABS8Q0V2</accession>
<sequence length="180" mass="20685">MKKYLYAIILWLLVLVADACSKHVHRKTETKQNFIVIKDIPDRLFTGGAFYGVWKVDSIKTLNGHYYKGEGDLQLAFTNEGKIIVESPGDIKLKHVESFAPDWTLHPWYFASGMEQYELKSLQPGNEIAVQDGYPYTATFSFTGNREQWTGHFSNRKIWLYQWASGNAQVIYGPKKLNSL</sequence>
<evidence type="ECO:0000313" key="2">
    <source>
        <dbReference type="Proteomes" id="UP001199816"/>
    </source>
</evidence>
<comment type="caution">
    <text evidence="1">The sequence shown here is derived from an EMBL/GenBank/DDBJ whole genome shotgun (WGS) entry which is preliminary data.</text>
</comment>
<gene>
    <name evidence="1" type="ORF">LQ567_25910</name>
</gene>
<evidence type="ECO:0008006" key="3">
    <source>
        <dbReference type="Google" id="ProtNLM"/>
    </source>
</evidence>
<evidence type="ECO:0000313" key="1">
    <source>
        <dbReference type="EMBL" id="MCD2426248.1"/>
    </source>
</evidence>
<dbReference type="EMBL" id="JAJNEC010000009">
    <property type="protein sequence ID" value="MCD2426248.1"/>
    <property type="molecule type" value="Genomic_DNA"/>
</dbReference>
<protein>
    <recommendedName>
        <fullName evidence="3">Lipocalin-like domain-containing protein</fullName>
    </recommendedName>
</protein>
<keyword evidence="2" id="KW-1185">Reference proteome</keyword>